<evidence type="ECO:0000313" key="1">
    <source>
        <dbReference type="EMBL" id="MQY44454.1"/>
    </source>
</evidence>
<dbReference type="EMBL" id="WIXK01000019">
    <property type="protein sequence ID" value="MQY44454.1"/>
    <property type="molecule type" value="Genomic_DNA"/>
</dbReference>
<dbReference type="InterPro" id="IPR046574">
    <property type="entry name" value="DUF6634"/>
</dbReference>
<proteinExistence type="predicted"/>
<keyword evidence="2" id="KW-1185">Reference proteome</keyword>
<dbReference type="RefSeq" id="WP_153549346.1">
    <property type="nucleotide sequence ID" value="NZ_WIXK01000019.1"/>
</dbReference>
<gene>
    <name evidence="1" type="ORF">GG681_17560</name>
</gene>
<name>A0A844B1P5_9RHOB</name>
<evidence type="ECO:0000313" key="2">
    <source>
        <dbReference type="Proteomes" id="UP000436694"/>
    </source>
</evidence>
<dbReference type="Proteomes" id="UP000436694">
    <property type="component" value="Unassembled WGS sequence"/>
</dbReference>
<sequence length="172" mass="19785">MTNNITPSRADLDQAPRLECWRVISGLEATWLRGEVTGHPILHDQRINTSPLLALNKENKWARTRSRFYVLGEPAFKPPTELERARYKKRLAEHKRRLVDLSKCDFPHGLYQLSNYPTIARIVVRRSVAMKLDGRTILAVVKGAHPSDLAAMTEDEREFLDLLRVRENGVVF</sequence>
<comment type="caution">
    <text evidence="1">The sequence shown here is derived from an EMBL/GenBank/DDBJ whole genome shotgun (WGS) entry which is preliminary data.</text>
</comment>
<accession>A0A844B1P5</accession>
<protein>
    <submittedName>
        <fullName evidence="1">Uncharacterized protein</fullName>
    </submittedName>
</protein>
<dbReference type="AlphaFoldDB" id="A0A844B1P5"/>
<reference evidence="1 2" key="1">
    <citation type="submission" date="2019-10" db="EMBL/GenBank/DDBJ databases">
        <title>Epibacterium sp. nov., isolated from seawater.</title>
        <authorList>
            <person name="Zhang X."/>
            <person name="Li N."/>
        </authorList>
    </citation>
    <scope>NUCLEOTIDE SEQUENCE [LARGE SCALE GENOMIC DNA]</scope>
    <source>
        <strain evidence="1 2">SM1969</strain>
    </source>
</reference>
<dbReference type="Pfam" id="PF20339">
    <property type="entry name" value="DUF6634"/>
    <property type="match status" value="1"/>
</dbReference>
<organism evidence="1 2">
    <name type="scientific">Tritonibacter aquimaris</name>
    <dbReference type="NCBI Taxonomy" id="2663379"/>
    <lineage>
        <taxon>Bacteria</taxon>
        <taxon>Pseudomonadati</taxon>
        <taxon>Pseudomonadota</taxon>
        <taxon>Alphaproteobacteria</taxon>
        <taxon>Rhodobacterales</taxon>
        <taxon>Paracoccaceae</taxon>
        <taxon>Tritonibacter</taxon>
    </lineage>
</organism>